<evidence type="ECO:0000313" key="6">
    <source>
        <dbReference type="Proteomes" id="UP001305702"/>
    </source>
</evidence>
<feature type="transmembrane region" description="Helical" evidence="3">
    <location>
        <begin position="183"/>
        <end position="202"/>
    </location>
</feature>
<proteinExistence type="inferred from homology"/>
<gene>
    <name evidence="5" type="ORF">MJA45_16700</name>
</gene>
<protein>
    <recommendedName>
        <fullName evidence="2">Anti-sigma-W factor RsiW</fullName>
    </recommendedName>
</protein>
<comment type="similarity">
    <text evidence="1">Belongs to the zinc-associated anti-sigma factor (ZAS) superfamily. Anti-sigma-W factor family.</text>
</comment>
<keyword evidence="6" id="KW-1185">Reference proteome</keyword>
<dbReference type="InterPro" id="IPR041916">
    <property type="entry name" value="Anti_sigma_zinc_sf"/>
</dbReference>
<evidence type="ECO:0000256" key="2">
    <source>
        <dbReference type="ARBA" id="ARBA00024438"/>
    </source>
</evidence>
<keyword evidence="3" id="KW-1133">Transmembrane helix</keyword>
<evidence type="ECO:0000256" key="1">
    <source>
        <dbReference type="ARBA" id="ARBA00024353"/>
    </source>
</evidence>
<sequence>MKCADIQEWLGSYFDLPPDDSRREEVDRHIQTCEACAEEYALWAESTELIRSVSAEEVVPMEEPVPVSSRVMSRIYESESWRMPVSSKIYSIPYKTRRNLFMVISLCLALFLGSFVYSLTGSPSEVGDASDSPFGLKHPASASSFSKDDSLNVHYMSKSAVASVSSHIMGPVKLGPIHTYPDYLLALSFLGLISALLILNWLSRTHK</sequence>
<keyword evidence="3" id="KW-0472">Membrane</keyword>
<dbReference type="KEGG" id="paun:MJA45_16700"/>
<evidence type="ECO:0000256" key="3">
    <source>
        <dbReference type="SAM" id="Phobius"/>
    </source>
</evidence>
<dbReference type="AlphaFoldDB" id="A0AA96RFR0"/>
<dbReference type="InterPro" id="IPR027383">
    <property type="entry name" value="Znf_put"/>
</dbReference>
<accession>A0AA96RFR0</accession>
<feature type="domain" description="Putative zinc-finger" evidence="4">
    <location>
        <begin position="3"/>
        <end position="37"/>
    </location>
</feature>
<dbReference type="RefSeq" id="WP_315603042.1">
    <property type="nucleotide sequence ID" value="NZ_CP130318.1"/>
</dbReference>
<feature type="transmembrane region" description="Helical" evidence="3">
    <location>
        <begin position="100"/>
        <end position="120"/>
    </location>
</feature>
<organism evidence="5 6">
    <name type="scientific">Paenibacillus aurantius</name>
    <dbReference type="NCBI Taxonomy" id="2918900"/>
    <lineage>
        <taxon>Bacteria</taxon>
        <taxon>Bacillati</taxon>
        <taxon>Bacillota</taxon>
        <taxon>Bacilli</taxon>
        <taxon>Bacillales</taxon>
        <taxon>Paenibacillaceae</taxon>
        <taxon>Paenibacillus</taxon>
    </lineage>
</organism>
<keyword evidence="3" id="KW-0812">Transmembrane</keyword>
<dbReference type="Proteomes" id="UP001305702">
    <property type="component" value="Chromosome"/>
</dbReference>
<dbReference type="Pfam" id="PF13490">
    <property type="entry name" value="zf-HC2"/>
    <property type="match status" value="1"/>
</dbReference>
<dbReference type="Gene3D" id="1.10.10.1320">
    <property type="entry name" value="Anti-sigma factor, zinc-finger domain"/>
    <property type="match status" value="1"/>
</dbReference>
<dbReference type="EMBL" id="CP130318">
    <property type="protein sequence ID" value="WNQ09269.1"/>
    <property type="molecule type" value="Genomic_DNA"/>
</dbReference>
<evidence type="ECO:0000259" key="4">
    <source>
        <dbReference type="Pfam" id="PF13490"/>
    </source>
</evidence>
<evidence type="ECO:0000313" key="5">
    <source>
        <dbReference type="EMBL" id="WNQ09269.1"/>
    </source>
</evidence>
<name>A0AA96RFR0_9BACL</name>
<reference evidence="5 6" key="1">
    <citation type="submission" date="2022-02" db="EMBL/GenBank/DDBJ databases">
        <title>Paenibacillus sp. MBLB1776 Whole Genome Shotgun Sequencing.</title>
        <authorList>
            <person name="Hwang C.Y."/>
            <person name="Cho E.-S."/>
            <person name="Seo M.-J."/>
        </authorList>
    </citation>
    <scope>NUCLEOTIDE SEQUENCE [LARGE SCALE GENOMIC DNA]</scope>
    <source>
        <strain evidence="5 6">MBLB1776</strain>
    </source>
</reference>